<dbReference type="Proteomes" id="UP000821865">
    <property type="component" value="Chromosome 9"/>
</dbReference>
<comment type="caution">
    <text evidence="1">The sequence shown here is derived from an EMBL/GenBank/DDBJ whole genome shotgun (WGS) entry which is preliminary data.</text>
</comment>
<reference evidence="1" key="1">
    <citation type="submission" date="2020-05" db="EMBL/GenBank/DDBJ databases">
        <title>Large-scale comparative analyses of tick genomes elucidate their genetic diversity and vector capacities.</title>
        <authorList>
            <person name="Jia N."/>
            <person name="Wang J."/>
            <person name="Shi W."/>
            <person name="Du L."/>
            <person name="Sun Y."/>
            <person name="Zhan W."/>
            <person name="Jiang J."/>
            <person name="Wang Q."/>
            <person name="Zhang B."/>
            <person name="Ji P."/>
            <person name="Sakyi L.B."/>
            <person name="Cui X."/>
            <person name="Yuan T."/>
            <person name="Jiang B."/>
            <person name="Yang W."/>
            <person name="Lam T.T.-Y."/>
            <person name="Chang Q."/>
            <person name="Ding S."/>
            <person name="Wang X."/>
            <person name="Zhu J."/>
            <person name="Ruan X."/>
            <person name="Zhao L."/>
            <person name="Wei J."/>
            <person name="Que T."/>
            <person name="Du C."/>
            <person name="Cheng J."/>
            <person name="Dai P."/>
            <person name="Han X."/>
            <person name="Huang E."/>
            <person name="Gao Y."/>
            <person name="Liu J."/>
            <person name="Shao H."/>
            <person name="Ye R."/>
            <person name="Li L."/>
            <person name="Wei W."/>
            <person name="Wang X."/>
            <person name="Wang C."/>
            <person name="Yang T."/>
            <person name="Huo Q."/>
            <person name="Li W."/>
            <person name="Guo W."/>
            <person name="Chen H."/>
            <person name="Zhou L."/>
            <person name="Ni X."/>
            <person name="Tian J."/>
            <person name="Zhou Y."/>
            <person name="Sheng Y."/>
            <person name="Liu T."/>
            <person name="Pan Y."/>
            <person name="Xia L."/>
            <person name="Li J."/>
            <person name="Zhao F."/>
            <person name="Cao W."/>
        </authorList>
    </citation>
    <scope>NUCLEOTIDE SEQUENCE</scope>
    <source>
        <strain evidence="1">Dsil-2018</strain>
    </source>
</reference>
<organism evidence="1 2">
    <name type="scientific">Dermacentor silvarum</name>
    <name type="common">Tick</name>
    <dbReference type="NCBI Taxonomy" id="543639"/>
    <lineage>
        <taxon>Eukaryota</taxon>
        <taxon>Metazoa</taxon>
        <taxon>Ecdysozoa</taxon>
        <taxon>Arthropoda</taxon>
        <taxon>Chelicerata</taxon>
        <taxon>Arachnida</taxon>
        <taxon>Acari</taxon>
        <taxon>Parasitiformes</taxon>
        <taxon>Ixodida</taxon>
        <taxon>Ixodoidea</taxon>
        <taxon>Ixodidae</taxon>
        <taxon>Rhipicephalinae</taxon>
        <taxon>Dermacentor</taxon>
    </lineage>
</organism>
<dbReference type="EMBL" id="CM023478">
    <property type="protein sequence ID" value="KAH7934014.1"/>
    <property type="molecule type" value="Genomic_DNA"/>
</dbReference>
<protein>
    <submittedName>
        <fullName evidence="1">Uncharacterized protein</fullName>
    </submittedName>
</protein>
<accession>A0ACB8C5C3</accession>
<keyword evidence="2" id="KW-1185">Reference proteome</keyword>
<sequence>MARSRSPRQQAPPSERRSTAYPCATRSCVPRHICGRRRPVSPLPSIPFAALEAADMAYQIEAYSRWIRGVRAHRAAVAHQAMALTPSASSPSKTPTPPPGTTPSTTTLRRHAPLPRLPAEDFKIVFRQGVGLYLCTTTNEALLRILCTLATIDYATARSSERVRINPYNSLIVSTPSEPCARLYLRVSELRLHLQFMNVNTVCAIANARQMGRSKSILITFGGTTTLPSAIVFSCEIYRCHPFRPKAEACTNCWAPGHRADVCTKPKSALRHRCGQAPKTVEPPTCVSCCILYKGAHVTGSRPCKLRFDRNVPSSPPATSKPQPPPPAPPLGPSSRPPGLPAPAAALPPVVPGMSAATAVSPPASAQVQGIYRLHHHITARQLTETTSVLLVSLLPPLLLLPISLPRLRPCWRTSILPHPNFMQHHTPPRQTTVYCAFGRPITLCTAGDKLTNTIVAFASWGQTCDHMAHNLGLRDTWSLLRVLLDPTHTKASQRNDISHLFTPPHSPILTSWRSPRMSYTPLTTARALDLTNAFDNVHHTAILDALSSLHVGPRAKTEPWGRPSSLGGALLFNITPFPLEPALRTNPGSVSRPEILLLLPGGMATLSPSPLTVTHDGTPLSLVSTLRILGLFLHSNGKHTTLITRLTNTVHQNIRLIRRIANRHHDMREHDLRNKVNSLIRQAYKSALSLLRSTSTDRPLPMGFHNSLTEITEAHRTARLLRLSRTRPGRAFLSTLNPSPHTPLPTLLPIPSHVCSLLTVNPLPKNMHPEHHPSRRAARSSALWRQYEQQPTVAYKDAAPYHHYPAHALAVTDNSFRPTLTASVYTST</sequence>
<evidence type="ECO:0000313" key="2">
    <source>
        <dbReference type="Proteomes" id="UP000821865"/>
    </source>
</evidence>
<proteinExistence type="predicted"/>
<name>A0ACB8C5C3_DERSI</name>
<evidence type="ECO:0000313" key="1">
    <source>
        <dbReference type="EMBL" id="KAH7934014.1"/>
    </source>
</evidence>
<gene>
    <name evidence="1" type="ORF">HPB49_020425</name>
</gene>